<sequence length="130" mass="14054">MTRQYVLDRGSIEALGIGNVVLARMLFGIAHDVDNVVRILDRQPRFLVPALSLLRAGRQRYGLADHIADLQVLSIVPLAADAVRAACGRLSDLADDAAHAVYIASTRNASIITPEPKIYPESSPTILLPT</sequence>
<name>A0A1R0KUG0_9PSEU</name>
<dbReference type="AlphaFoldDB" id="A0A1R0KUG0"/>
<protein>
    <submittedName>
        <fullName evidence="1">Uncharacterized protein</fullName>
    </submittedName>
</protein>
<organism evidence="1 2">
    <name type="scientific">Amycolatopsis coloradensis</name>
    <dbReference type="NCBI Taxonomy" id="76021"/>
    <lineage>
        <taxon>Bacteria</taxon>
        <taxon>Bacillati</taxon>
        <taxon>Actinomycetota</taxon>
        <taxon>Actinomycetes</taxon>
        <taxon>Pseudonocardiales</taxon>
        <taxon>Pseudonocardiaceae</taxon>
        <taxon>Amycolatopsis</taxon>
    </lineage>
</organism>
<keyword evidence="2" id="KW-1185">Reference proteome</keyword>
<dbReference type="OrthoDB" id="2082235at2"/>
<reference evidence="1 2" key="1">
    <citation type="submission" date="2016-01" db="EMBL/GenBank/DDBJ databases">
        <title>Amycolatopsis coloradensis genome sequencing and assembly.</title>
        <authorList>
            <person name="Mayilraj S."/>
        </authorList>
    </citation>
    <scope>NUCLEOTIDE SEQUENCE [LARGE SCALE GENOMIC DNA]</scope>
    <source>
        <strain evidence="1 2">DSM 44225</strain>
    </source>
</reference>
<evidence type="ECO:0000313" key="1">
    <source>
        <dbReference type="EMBL" id="OLZ51725.1"/>
    </source>
</evidence>
<dbReference type="EMBL" id="MQUQ01000007">
    <property type="protein sequence ID" value="OLZ51725.1"/>
    <property type="molecule type" value="Genomic_DNA"/>
</dbReference>
<comment type="caution">
    <text evidence="1">The sequence shown here is derived from an EMBL/GenBank/DDBJ whole genome shotgun (WGS) entry which is preliminary data.</text>
</comment>
<evidence type="ECO:0000313" key="2">
    <source>
        <dbReference type="Proteomes" id="UP000187486"/>
    </source>
</evidence>
<gene>
    <name evidence="1" type="ORF">BS329_15795</name>
</gene>
<dbReference type="Proteomes" id="UP000187486">
    <property type="component" value="Unassembled WGS sequence"/>
</dbReference>
<proteinExistence type="predicted"/>
<dbReference type="RefSeq" id="WP_076161427.1">
    <property type="nucleotide sequence ID" value="NZ_JBEZVB010000180.1"/>
</dbReference>
<accession>A0A1R0KUG0</accession>